<dbReference type="EMBL" id="MT142155">
    <property type="protein sequence ID" value="QJA75320.1"/>
    <property type="molecule type" value="Genomic_DNA"/>
</dbReference>
<name>A0A6M3JZ54_9ZZZZ</name>
<accession>A0A6M3JZ54</accession>
<gene>
    <name evidence="1" type="ORF">MM415A01819_0011</name>
</gene>
<dbReference type="AlphaFoldDB" id="A0A6M3JZ54"/>
<proteinExistence type="predicted"/>
<sequence>MTTTITIDPETGMFWEEEEVPNRRASFAPFDILPEGLALLDQAVDLKVKWDAYVDKVKVCEALGFDPEISIEKLTGTFTENVRDIFKAKIGIE</sequence>
<protein>
    <submittedName>
        <fullName evidence="1">Uncharacterized protein</fullName>
    </submittedName>
</protein>
<reference evidence="1" key="1">
    <citation type="submission" date="2020-03" db="EMBL/GenBank/DDBJ databases">
        <title>The deep terrestrial virosphere.</title>
        <authorList>
            <person name="Holmfeldt K."/>
            <person name="Nilsson E."/>
            <person name="Simone D."/>
            <person name="Lopez-Fernandez M."/>
            <person name="Wu X."/>
            <person name="de Brujin I."/>
            <person name="Lundin D."/>
            <person name="Andersson A."/>
            <person name="Bertilsson S."/>
            <person name="Dopson M."/>
        </authorList>
    </citation>
    <scope>NUCLEOTIDE SEQUENCE</scope>
    <source>
        <strain evidence="1">MM415A01819</strain>
    </source>
</reference>
<evidence type="ECO:0000313" key="1">
    <source>
        <dbReference type="EMBL" id="QJA75320.1"/>
    </source>
</evidence>
<organism evidence="1">
    <name type="scientific">viral metagenome</name>
    <dbReference type="NCBI Taxonomy" id="1070528"/>
    <lineage>
        <taxon>unclassified sequences</taxon>
        <taxon>metagenomes</taxon>
        <taxon>organismal metagenomes</taxon>
    </lineage>
</organism>